<keyword evidence="1" id="KW-0808">Transferase</keyword>
<reference evidence="1 2" key="1">
    <citation type="journal article" date="2018" name="Front. Plant Sci.">
        <title>Red Clover (Trifolium pratense) and Zigzag Clover (T. medium) - A Picture of Genomic Similarities and Differences.</title>
        <authorList>
            <person name="Dluhosova J."/>
            <person name="Istvanek J."/>
            <person name="Nedelnik J."/>
            <person name="Repkova J."/>
        </authorList>
    </citation>
    <scope>NUCLEOTIDE SEQUENCE [LARGE SCALE GENOMIC DNA]</scope>
    <source>
        <strain evidence="2">cv. 10/8</strain>
        <tissue evidence="1">Leaf</tissue>
    </source>
</reference>
<dbReference type="Gene3D" id="3.30.70.890">
    <property type="entry name" value="GHMP kinase, C-terminal domain"/>
    <property type="match status" value="1"/>
</dbReference>
<keyword evidence="2" id="KW-1185">Reference proteome</keyword>
<dbReference type="GO" id="GO:0016301">
    <property type="term" value="F:kinase activity"/>
    <property type="evidence" value="ECO:0007669"/>
    <property type="project" value="UniProtKB-KW"/>
</dbReference>
<comment type="caution">
    <text evidence="1">The sequence shown here is derived from an EMBL/GenBank/DDBJ whole genome shotgun (WGS) entry which is preliminary data.</text>
</comment>
<dbReference type="InterPro" id="IPR036554">
    <property type="entry name" value="GHMP_kinase_C_sf"/>
</dbReference>
<keyword evidence="1" id="KW-0418">Kinase</keyword>
<dbReference type="Proteomes" id="UP000265520">
    <property type="component" value="Unassembled WGS sequence"/>
</dbReference>
<sequence length="73" mass="8080">MLGKALSSDKIVEPTRASFIPGMDAVKKVAIEAGFLGEPSVVLDLLLLLSRMISKRDTSLANKWFKLFKKKET</sequence>
<proteinExistence type="predicted"/>
<protein>
    <submittedName>
        <fullName evidence="1">Homoserine kinase</fullName>
    </submittedName>
</protein>
<dbReference type="AlphaFoldDB" id="A0A392ST62"/>
<evidence type="ECO:0000313" key="1">
    <source>
        <dbReference type="EMBL" id="MCI51404.1"/>
    </source>
</evidence>
<evidence type="ECO:0000313" key="2">
    <source>
        <dbReference type="Proteomes" id="UP000265520"/>
    </source>
</evidence>
<accession>A0A392ST62</accession>
<dbReference type="EMBL" id="LXQA010431376">
    <property type="protein sequence ID" value="MCI51404.1"/>
    <property type="molecule type" value="Genomic_DNA"/>
</dbReference>
<organism evidence="1 2">
    <name type="scientific">Trifolium medium</name>
    <dbReference type="NCBI Taxonomy" id="97028"/>
    <lineage>
        <taxon>Eukaryota</taxon>
        <taxon>Viridiplantae</taxon>
        <taxon>Streptophyta</taxon>
        <taxon>Embryophyta</taxon>
        <taxon>Tracheophyta</taxon>
        <taxon>Spermatophyta</taxon>
        <taxon>Magnoliopsida</taxon>
        <taxon>eudicotyledons</taxon>
        <taxon>Gunneridae</taxon>
        <taxon>Pentapetalae</taxon>
        <taxon>rosids</taxon>
        <taxon>fabids</taxon>
        <taxon>Fabales</taxon>
        <taxon>Fabaceae</taxon>
        <taxon>Papilionoideae</taxon>
        <taxon>50 kb inversion clade</taxon>
        <taxon>NPAAA clade</taxon>
        <taxon>Hologalegina</taxon>
        <taxon>IRL clade</taxon>
        <taxon>Trifolieae</taxon>
        <taxon>Trifolium</taxon>
    </lineage>
</organism>
<name>A0A392ST62_9FABA</name>